<organism evidence="2 3">
    <name type="scientific">Puia dinghuensis</name>
    <dbReference type="NCBI Taxonomy" id="1792502"/>
    <lineage>
        <taxon>Bacteria</taxon>
        <taxon>Pseudomonadati</taxon>
        <taxon>Bacteroidota</taxon>
        <taxon>Chitinophagia</taxon>
        <taxon>Chitinophagales</taxon>
        <taxon>Chitinophagaceae</taxon>
        <taxon>Puia</taxon>
    </lineage>
</organism>
<feature type="signal peptide" evidence="1">
    <location>
        <begin position="1"/>
        <end position="19"/>
    </location>
</feature>
<gene>
    <name evidence="2" type="ORF">GCM10011511_02190</name>
</gene>
<evidence type="ECO:0000313" key="3">
    <source>
        <dbReference type="Proteomes" id="UP000607559"/>
    </source>
</evidence>
<dbReference type="Proteomes" id="UP000607559">
    <property type="component" value="Unassembled WGS sequence"/>
</dbReference>
<evidence type="ECO:0000256" key="1">
    <source>
        <dbReference type="SAM" id="SignalP"/>
    </source>
</evidence>
<dbReference type="EMBL" id="BMJC01000001">
    <property type="protein sequence ID" value="GGA82735.1"/>
    <property type="molecule type" value="Genomic_DNA"/>
</dbReference>
<dbReference type="RefSeq" id="WP_188927655.1">
    <property type="nucleotide sequence ID" value="NZ_BMJC01000001.1"/>
</dbReference>
<keyword evidence="3" id="KW-1185">Reference proteome</keyword>
<protein>
    <submittedName>
        <fullName evidence="2">Uncharacterized protein</fullName>
    </submittedName>
</protein>
<dbReference type="AlphaFoldDB" id="A0A8J2XPV4"/>
<keyword evidence="1" id="KW-0732">Signal</keyword>
<reference evidence="2" key="1">
    <citation type="journal article" date="2014" name="Int. J. Syst. Evol. Microbiol.">
        <title>Complete genome sequence of Corynebacterium casei LMG S-19264T (=DSM 44701T), isolated from a smear-ripened cheese.</title>
        <authorList>
            <consortium name="US DOE Joint Genome Institute (JGI-PGF)"/>
            <person name="Walter F."/>
            <person name="Albersmeier A."/>
            <person name="Kalinowski J."/>
            <person name="Ruckert C."/>
        </authorList>
    </citation>
    <scope>NUCLEOTIDE SEQUENCE</scope>
    <source>
        <strain evidence="2">CGMCC 1.15448</strain>
    </source>
</reference>
<proteinExistence type="predicted"/>
<reference evidence="2" key="2">
    <citation type="submission" date="2020-09" db="EMBL/GenBank/DDBJ databases">
        <authorList>
            <person name="Sun Q."/>
            <person name="Zhou Y."/>
        </authorList>
    </citation>
    <scope>NUCLEOTIDE SEQUENCE</scope>
    <source>
        <strain evidence="2">CGMCC 1.15448</strain>
    </source>
</reference>
<name>A0A8J2XPV4_9BACT</name>
<sequence>MRKLVSLLTVFLVMQTAQCQWANKGPQPGDTVSNLPPGLSARFLRHVRDKTAGLDRQLMRETEKYLREMEGSEVGLKKKVSRMDADAADRIFGDIRERYRQLSARLQASGTAGDGPSLGGYVPSLDSLQNALLFFRQNKDRWAEGSGLANEDLSAALEKARILQGRIGAADQFKSVLDQRRQFLEQKLQSFGMAKQLRGMTKKIYYYKQQLADFRESLKDASVLQQKAMMLLSRLPTYQQFMRQHSFLTSLFGQPERYNLTDSALKGLQTRAAVQEMIKGKMAAGGENAGLQVSQQMSEAVGQLSQLGVSLAKQREKGLPDDPDFRPNTQKTRPFRKRLAFGADVQFQSSNNFLPSMADLAVSLGYRLNDNGTLGLGLSYKAGLGNGIRDVRISGQGAGFRSYLDWKWKKNFYFSGGYESNYLPQLQTIGQLKSLSSWRQSGLIGLSRRYRVSSRVEGKLQLLFDFLSYYQKPRSQPLLFRVGWAF</sequence>
<evidence type="ECO:0000313" key="2">
    <source>
        <dbReference type="EMBL" id="GGA82735.1"/>
    </source>
</evidence>
<accession>A0A8J2XPV4</accession>
<comment type="caution">
    <text evidence="2">The sequence shown here is derived from an EMBL/GenBank/DDBJ whole genome shotgun (WGS) entry which is preliminary data.</text>
</comment>
<feature type="chain" id="PRO_5035304369" evidence="1">
    <location>
        <begin position="20"/>
        <end position="486"/>
    </location>
</feature>